<proteinExistence type="predicted"/>
<name>A0ABY8UEP5_TETOB</name>
<protein>
    <submittedName>
        <fullName evidence="1">Uncharacterized protein</fullName>
    </submittedName>
</protein>
<dbReference type="Proteomes" id="UP001244341">
    <property type="component" value="Chromosome 11b"/>
</dbReference>
<gene>
    <name evidence="1" type="ORF">OEZ85_005733</name>
</gene>
<sequence>MNLVPCELVKYLRGRTLWIIGDSHARTFYRAMQCFLMDFWSHQECKPSMDDAANAALANMPVVPGGANCFHLTEVAGGRVCVVHSVKGTNLLNNPKVAEGGVLPLLHKKFARPQDIFYINFGIWHKSMEEWEHSYWPALEQLGQFYKATKSRLPVQHQHWGPGIDPANRAAAKEYSTTRCYLYNTSTGDLDIDPANRAAAKEYDQAWLLGIPLDKVAHNILRKYELPINPGFNISVALHGSHAVVPVANGMHDCKHYCHPGVPQIWIWYLYDFLRSPQGVPVLPNVATAGPKLGCKIHKTQSYGY</sequence>
<keyword evidence="2" id="KW-1185">Reference proteome</keyword>
<dbReference type="EMBL" id="CP126218">
    <property type="protein sequence ID" value="WIA19825.1"/>
    <property type="molecule type" value="Genomic_DNA"/>
</dbReference>
<evidence type="ECO:0000313" key="1">
    <source>
        <dbReference type="EMBL" id="WIA19825.1"/>
    </source>
</evidence>
<reference evidence="1 2" key="1">
    <citation type="submission" date="2023-05" db="EMBL/GenBank/DDBJ databases">
        <title>A 100% complete, gapless, phased diploid assembly of the Scenedesmus obliquus UTEX 3031 genome.</title>
        <authorList>
            <person name="Biondi T.C."/>
            <person name="Hanschen E.R."/>
            <person name="Kwon T."/>
            <person name="Eng W."/>
            <person name="Kruse C.P.S."/>
            <person name="Koehler S.I."/>
            <person name="Kunde Y."/>
            <person name="Gleasner C.D."/>
            <person name="You Mak K.T."/>
            <person name="Polle J."/>
            <person name="Hovde B.T."/>
            <person name="Starkenburg S.R."/>
        </authorList>
    </citation>
    <scope>NUCLEOTIDE SEQUENCE [LARGE SCALE GENOMIC DNA]</scope>
    <source>
        <strain evidence="1 2">DOE0152z</strain>
    </source>
</reference>
<evidence type="ECO:0000313" key="2">
    <source>
        <dbReference type="Proteomes" id="UP001244341"/>
    </source>
</evidence>
<accession>A0ABY8UEP5</accession>
<organism evidence="1 2">
    <name type="scientific">Tetradesmus obliquus</name>
    <name type="common">Green alga</name>
    <name type="synonym">Acutodesmus obliquus</name>
    <dbReference type="NCBI Taxonomy" id="3088"/>
    <lineage>
        <taxon>Eukaryota</taxon>
        <taxon>Viridiplantae</taxon>
        <taxon>Chlorophyta</taxon>
        <taxon>core chlorophytes</taxon>
        <taxon>Chlorophyceae</taxon>
        <taxon>CS clade</taxon>
        <taxon>Sphaeropleales</taxon>
        <taxon>Scenedesmaceae</taxon>
        <taxon>Tetradesmus</taxon>
    </lineage>
</organism>